<feature type="transmembrane region" description="Helical" evidence="7">
    <location>
        <begin position="56"/>
        <end position="73"/>
    </location>
</feature>
<dbReference type="GO" id="GO:0005886">
    <property type="term" value="C:plasma membrane"/>
    <property type="evidence" value="ECO:0007669"/>
    <property type="project" value="UniProtKB-SubCell"/>
</dbReference>
<keyword evidence="9" id="KW-1185">Reference proteome</keyword>
<comment type="caution">
    <text evidence="8">The sequence shown here is derived from an EMBL/GenBank/DDBJ whole genome shotgun (WGS) entry which is preliminary data.</text>
</comment>
<comment type="similarity">
    <text evidence="2">Belongs to the DoxX family.</text>
</comment>
<proteinExistence type="inferred from homology"/>
<accession>A0A2V4NKX8</accession>
<dbReference type="RefSeq" id="WP_110669117.1">
    <property type="nucleotide sequence ID" value="NZ_PYBW01000040.1"/>
</dbReference>
<dbReference type="InterPro" id="IPR051907">
    <property type="entry name" value="DoxX-like_oxidoreductase"/>
</dbReference>
<evidence type="ECO:0000256" key="1">
    <source>
        <dbReference type="ARBA" id="ARBA00004651"/>
    </source>
</evidence>
<keyword evidence="4 7" id="KW-0812">Transmembrane</keyword>
<dbReference type="InterPro" id="IPR032808">
    <property type="entry name" value="DoxX"/>
</dbReference>
<organism evidence="8 9">
    <name type="scientific">Streptomyces tateyamensis</name>
    <dbReference type="NCBI Taxonomy" id="565073"/>
    <lineage>
        <taxon>Bacteria</taxon>
        <taxon>Bacillati</taxon>
        <taxon>Actinomycetota</taxon>
        <taxon>Actinomycetes</taxon>
        <taxon>Kitasatosporales</taxon>
        <taxon>Streptomycetaceae</taxon>
        <taxon>Streptomyces</taxon>
    </lineage>
</organism>
<reference evidence="8 9" key="1">
    <citation type="submission" date="2018-03" db="EMBL/GenBank/DDBJ databases">
        <title>Bioinformatic expansion and discovery of thiopeptide antibiotics.</title>
        <authorList>
            <person name="Schwalen C.J."/>
            <person name="Hudson G.A."/>
            <person name="Mitchell D.A."/>
        </authorList>
    </citation>
    <scope>NUCLEOTIDE SEQUENCE [LARGE SCALE GENOMIC DNA]</scope>
    <source>
        <strain evidence="8 9">ATCC 21389</strain>
    </source>
</reference>
<gene>
    <name evidence="8" type="ORF">C7C46_13280</name>
</gene>
<dbReference type="AlphaFoldDB" id="A0A2V4NKX8"/>
<feature type="transmembrane region" description="Helical" evidence="7">
    <location>
        <begin position="21"/>
        <end position="44"/>
    </location>
</feature>
<protein>
    <submittedName>
        <fullName evidence="8">DoxX family protein</fullName>
    </submittedName>
</protein>
<evidence type="ECO:0000256" key="4">
    <source>
        <dbReference type="ARBA" id="ARBA00022692"/>
    </source>
</evidence>
<keyword evidence="3" id="KW-1003">Cell membrane</keyword>
<dbReference type="PANTHER" id="PTHR33452">
    <property type="entry name" value="OXIDOREDUCTASE CATD-RELATED"/>
    <property type="match status" value="1"/>
</dbReference>
<comment type="subcellular location">
    <subcellularLocation>
        <location evidence="1">Cell membrane</location>
        <topology evidence="1">Multi-pass membrane protein</topology>
    </subcellularLocation>
</comment>
<keyword evidence="6 7" id="KW-0472">Membrane</keyword>
<evidence type="ECO:0000256" key="5">
    <source>
        <dbReference type="ARBA" id="ARBA00022989"/>
    </source>
</evidence>
<evidence type="ECO:0000256" key="3">
    <source>
        <dbReference type="ARBA" id="ARBA00022475"/>
    </source>
</evidence>
<dbReference type="Pfam" id="PF07681">
    <property type="entry name" value="DoxX"/>
    <property type="match status" value="1"/>
</dbReference>
<evidence type="ECO:0000313" key="9">
    <source>
        <dbReference type="Proteomes" id="UP000248039"/>
    </source>
</evidence>
<evidence type="ECO:0000256" key="6">
    <source>
        <dbReference type="ARBA" id="ARBA00023136"/>
    </source>
</evidence>
<dbReference type="Proteomes" id="UP000248039">
    <property type="component" value="Unassembled WGS sequence"/>
</dbReference>
<dbReference type="PANTHER" id="PTHR33452:SF4">
    <property type="entry name" value="BLL4328 PROTEIN"/>
    <property type="match status" value="1"/>
</dbReference>
<dbReference type="EMBL" id="PYBW01000040">
    <property type="protein sequence ID" value="PYC80253.1"/>
    <property type="molecule type" value="Genomic_DNA"/>
</dbReference>
<dbReference type="OrthoDB" id="9808524at2"/>
<name>A0A2V4NKX8_9ACTN</name>
<sequence>MSVNSTANSLAVQARPHLAGLLRMVTALLFLCHGASALFGVLGAPHGHTVPLGQWPGWWAALIQLVGGALVLLGVGTRPAALLCSGSMAYAYFSVHQQHALWPIQNGGELSVLYCWIFLAVAVSGPDSLALGPLLLRLVRGGSSERDLTAAQPG</sequence>
<keyword evidence="5 7" id="KW-1133">Transmembrane helix</keyword>
<evidence type="ECO:0000256" key="2">
    <source>
        <dbReference type="ARBA" id="ARBA00006679"/>
    </source>
</evidence>
<evidence type="ECO:0000313" key="8">
    <source>
        <dbReference type="EMBL" id="PYC80253.1"/>
    </source>
</evidence>
<evidence type="ECO:0000256" key="7">
    <source>
        <dbReference type="SAM" id="Phobius"/>
    </source>
</evidence>